<keyword evidence="14" id="KW-1185">Reference proteome</keyword>
<dbReference type="Gene3D" id="1.10.730.10">
    <property type="entry name" value="Isoleucyl-tRNA Synthetase, Domain 1"/>
    <property type="match status" value="1"/>
</dbReference>
<dbReference type="Proteomes" id="UP000887575">
    <property type="component" value="Unassembled WGS sequence"/>
</dbReference>
<dbReference type="PRINTS" id="PR01038">
    <property type="entry name" value="TRNASYNTHARG"/>
</dbReference>
<dbReference type="WBParaSite" id="MBELARI_LOCUS1633">
    <property type="protein sequence ID" value="MBELARI_LOCUS1633"/>
    <property type="gene ID" value="MBELARI_LOCUS1633"/>
</dbReference>
<dbReference type="SUPFAM" id="SSF47323">
    <property type="entry name" value="Anticodon-binding domain of a subclass of class I aminoacyl-tRNA synthetases"/>
    <property type="match status" value="1"/>
</dbReference>
<comment type="catalytic activity">
    <reaction evidence="10">
        <text>tRNA(Arg) + L-arginine + ATP = L-arginyl-tRNA(Arg) + AMP + diphosphate</text>
        <dbReference type="Rhea" id="RHEA:20301"/>
        <dbReference type="Rhea" id="RHEA-COMP:9658"/>
        <dbReference type="Rhea" id="RHEA-COMP:9673"/>
        <dbReference type="ChEBI" id="CHEBI:30616"/>
        <dbReference type="ChEBI" id="CHEBI:32682"/>
        <dbReference type="ChEBI" id="CHEBI:33019"/>
        <dbReference type="ChEBI" id="CHEBI:78442"/>
        <dbReference type="ChEBI" id="CHEBI:78513"/>
        <dbReference type="ChEBI" id="CHEBI:456215"/>
        <dbReference type="EC" id="6.1.1.19"/>
    </reaction>
</comment>
<dbReference type="InterPro" id="IPR008909">
    <property type="entry name" value="DALR_anticod-bd"/>
</dbReference>
<dbReference type="GO" id="GO:0005739">
    <property type="term" value="C:mitochondrion"/>
    <property type="evidence" value="ECO:0007669"/>
    <property type="project" value="TreeGrafter"/>
</dbReference>
<organism evidence="14 15">
    <name type="scientific">Mesorhabditis belari</name>
    <dbReference type="NCBI Taxonomy" id="2138241"/>
    <lineage>
        <taxon>Eukaryota</taxon>
        <taxon>Metazoa</taxon>
        <taxon>Ecdysozoa</taxon>
        <taxon>Nematoda</taxon>
        <taxon>Chromadorea</taxon>
        <taxon>Rhabditida</taxon>
        <taxon>Rhabditina</taxon>
        <taxon>Rhabditomorpha</taxon>
        <taxon>Rhabditoidea</taxon>
        <taxon>Rhabditidae</taxon>
        <taxon>Mesorhabditinae</taxon>
        <taxon>Mesorhabditis</taxon>
    </lineage>
</organism>
<dbReference type="GO" id="GO:0006420">
    <property type="term" value="P:arginyl-tRNA aminoacylation"/>
    <property type="evidence" value="ECO:0007669"/>
    <property type="project" value="InterPro"/>
</dbReference>
<dbReference type="Pfam" id="PF00750">
    <property type="entry name" value="tRNA-synt_1d"/>
    <property type="match status" value="1"/>
</dbReference>
<keyword evidence="3 12" id="KW-0436">Ligase</keyword>
<feature type="domain" description="DALR anticodon binding" evidence="13">
    <location>
        <begin position="379"/>
        <end position="470"/>
    </location>
</feature>
<evidence type="ECO:0000256" key="1">
    <source>
        <dbReference type="ARBA" id="ARBA00005594"/>
    </source>
</evidence>
<comment type="similarity">
    <text evidence="1 12">Belongs to the class-I aminoacyl-tRNA synthetase family.</text>
</comment>
<comment type="function">
    <text evidence="11">Catalyzes the attachment of arginine to tRNA(Arg) in a two-step reaction: arginine is first activated by ATP to form Arg-AMP and then transferred to the acceptor end of tRNA(Arg).</text>
</comment>
<evidence type="ECO:0000259" key="13">
    <source>
        <dbReference type="SMART" id="SM00836"/>
    </source>
</evidence>
<evidence type="ECO:0000256" key="8">
    <source>
        <dbReference type="ARBA" id="ARBA00033033"/>
    </source>
</evidence>
<keyword evidence="7 12" id="KW-0030">Aminoacyl-tRNA synthetase</keyword>
<evidence type="ECO:0000313" key="14">
    <source>
        <dbReference type="Proteomes" id="UP000887575"/>
    </source>
</evidence>
<dbReference type="PANTHER" id="PTHR11956">
    <property type="entry name" value="ARGINYL-TRNA SYNTHETASE"/>
    <property type="match status" value="1"/>
</dbReference>
<dbReference type="InterPro" id="IPR009080">
    <property type="entry name" value="tRNAsynth_Ia_anticodon-bd"/>
</dbReference>
<dbReference type="SUPFAM" id="SSF52374">
    <property type="entry name" value="Nucleotidylyl transferase"/>
    <property type="match status" value="1"/>
</dbReference>
<evidence type="ECO:0000256" key="2">
    <source>
        <dbReference type="ARBA" id="ARBA00012837"/>
    </source>
</evidence>
<dbReference type="Pfam" id="PF05746">
    <property type="entry name" value="DALR_1"/>
    <property type="match status" value="1"/>
</dbReference>
<evidence type="ECO:0000256" key="11">
    <source>
        <dbReference type="ARBA" id="ARBA00049595"/>
    </source>
</evidence>
<dbReference type="InterPro" id="IPR001278">
    <property type="entry name" value="Arg-tRNA-ligase"/>
</dbReference>
<dbReference type="SMART" id="SM00836">
    <property type="entry name" value="DALR_1"/>
    <property type="match status" value="1"/>
</dbReference>
<dbReference type="InterPro" id="IPR014729">
    <property type="entry name" value="Rossmann-like_a/b/a_fold"/>
</dbReference>
<dbReference type="InterPro" id="IPR035684">
    <property type="entry name" value="ArgRS_core"/>
</dbReference>
<evidence type="ECO:0000313" key="15">
    <source>
        <dbReference type="WBParaSite" id="MBELARI_LOCUS1633"/>
    </source>
</evidence>
<name>A0AAF3J4V8_9BILA</name>
<reference evidence="15" key="1">
    <citation type="submission" date="2024-02" db="UniProtKB">
        <authorList>
            <consortium name="WormBaseParasite"/>
        </authorList>
    </citation>
    <scope>IDENTIFICATION</scope>
</reference>
<dbReference type="InterPro" id="IPR001412">
    <property type="entry name" value="aa-tRNA-synth_I_CS"/>
</dbReference>
<evidence type="ECO:0000256" key="3">
    <source>
        <dbReference type="ARBA" id="ARBA00022598"/>
    </source>
</evidence>
<evidence type="ECO:0000256" key="4">
    <source>
        <dbReference type="ARBA" id="ARBA00022741"/>
    </source>
</evidence>
<evidence type="ECO:0000256" key="6">
    <source>
        <dbReference type="ARBA" id="ARBA00022917"/>
    </source>
</evidence>
<keyword evidence="4 12" id="KW-0547">Nucleotide-binding</keyword>
<evidence type="ECO:0000256" key="7">
    <source>
        <dbReference type="ARBA" id="ARBA00023146"/>
    </source>
</evidence>
<dbReference type="GO" id="GO:0005524">
    <property type="term" value="F:ATP binding"/>
    <property type="evidence" value="ECO:0007669"/>
    <property type="project" value="UniProtKB-KW"/>
</dbReference>
<dbReference type="Gene3D" id="3.40.50.620">
    <property type="entry name" value="HUPs"/>
    <property type="match status" value="1"/>
</dbReference>
<keyword evidence="5 12" id="KW-0067">ATP-binding</keyword>
<keyword evidence="6 12" id="KW-0648">Protein biosynthesis</keyword>
<dbReference type="AlphaFoldDB" id="A0AAF3J4V8"/>
<evidence type="ECO:0000256" key="9">
    <source>
        <dbReference type="ARBA" id="ARBA00039495"/>
    </source>
</evidence>
<protein>
    <recommendedName>
        <fullName evidence="9">Probable arginine--tRNA ligase, mitochondrial</fullName>
        <ecNumber evidence="2">6.1.1.19</ecNumber>
    </recommendedName>
    <alternativeName>
        <fullName evidence="8">Arginyl-tRNA synthetase</fullName>
    </alternativeName>
</protein>
<dbReference type="EC" id="6.1.1.19" evidence="2"/>
<dbReference type="PROSITE" id="PS00178">
    <property type="entry name" value="AA_TRNA_LIGASE_I"/>
    <property type="match status" value="1"/>
</dbReference>
<evidence type="ECO:0000256" key="5">
    <source>
        <dbReference type="ARBA" id="ARBA00022840"/>
    </source>
</evidence>
<dbReference type="PANTHER" id="PTHR11956:SF11">
    <property type="entry name" value="ARGININE--TRNA LIGASE, MITOCHONDRIAL-RELATED"/>
    <property type="match status" value="1"/>
</dbReference>
<evidence type="ECO:0000256" key="10">
    <source>
        <dbReference type="ARBA" id="ARBA00049339"/>
    </source>
</evidence>
<evidence type="ECO:0000256" key="12">
    <source>
        <dbReference type="RuleBase" id="RU363038"/>
    </source>
</evidence>
<dbReference type="GO" id="GO:0032543">
    <property type="term" value="P:mitochondrial translation"/>
    <property type="evidence" value="ECO:0007669"/>
    <property type="project" value="TreeGrafter"/>
</dbReference>
<accession>A0AAF3J4V8</accession>
<proteinExistence type="inferred from homology"/>
<dbReference type="GO" id="GO:0004814">
    <property type="term" value="F:arginine-tRNA ligase activity"/>
    <property type="evidence" value="ECO:0007669"/>
    <property type="project" value="UniProtKB-EC"/>
</dbReference>
<sequence length="545" mass="62778">MDGLRRAGGLTAQAQLLWRATSQPRKKLLIDFSSPNVAKQFHVGNLRSTLIGRFIDKAHRNLGDDVTSLNYLGDWGTQFALIAAYWPQNRPSDAFWTKVSDDEKMKLIQQCYVVANKMLTTEGDFRVVVRDTYKKMEDFLVKGVIEDEVMLLWRDIRSLSERHLAHFYKLLDITFDKTFFESDEVAGARKVIDELVQKGIAVKRADGLWVVEMEKKNAEGKEEYSIVKKSDDTTLYLTRDVASILRRDKLFGADRYLYVVDRAQKRHFEEIGYVLGKMGRRDLADKIEHVIFGRVQGLSTRLGKTEAVTDVIERGSELARQYIKSSPTAKVKEEEIAQLSRVLALDAITVNTLKRARASEYEFTFKNAFALNQNNALLLQEKYSRLCSIEAKNAELLPKLDEDSRISEDEGAKQLIDFLNATPGVLVESARRMEPCQLTVHLIQLAHHIGRAIANQKVSGESIDVAVPRLPPSDPWNFNNYIHGQLRISQMETREWNRGRRFNKGKKGNRFQHLKEVLYWKWRRITGRNLTPRCHFHCADDRHQH</sequence>